<proteinExistence type="predicted"/>
<sequence>MPASLSSPTLQTAKARARELRQDLARQGEFVSYGHALECVARELGYRNWNVAVARLSNRPKLCLSVGDRVSGRYLKQPFKGTVLAVQQMAEGEAYRVTLHFDEAVDVVTFDSFSSFRQRVNATVSTQGETWSKTSDGEPHLVLDL</sequence>
<keyword evidence="3" id="KW-1185">Reference proteome</keyword>
<comment type="caution">
    <text evidence="2">The sequence shown here is derived from an EMBL/GenBank/DDBJ whole genome shotgun (WGS) entry which is preliminary data.</text>
</comment>
<feature type="domain" description="Glyoxalase-related protein" evidence="1">
    <location>
        <begin position="6"/>
        <end position="144"/>
    </location>
</feature>
<evidence type="ECO:0000313" key="3">
    <source>
        <dbReference type="Proteomes" id="UP000185783"/>
    </source>
</evidence>
<name>A0A1U7JJG3_9HYPH</name>
<accession>A0A1U7JJG3</accession>
<evidence type="ECO:0000313" key="2">
    <source>
        <dbReference type="EMBL" id="OKL44890.1"/>
    </source>
</evidence>
<dbReference type="Proteomes" id="UP000185783">
    <property type="component" value="Unassembled WGS sequence"/>
</dbReference>
<dbReference type="STRING" id="197461.A3843_06305"/>
<reference evidence="2 3" key="1">
    <citation type="submission" date="2016-03" db="EMBL/GenBank/DDBJ databases">
        <title>Genome sequence of Nesiotobacter sp. nov., a moderately halophilic alphaproteobacterium isolated from the Yellow Sea, China.</title>
        <authorList>
            <person name="Zhang G."/>
            <person name="Zhang R."/>
        </authorList>
    </citation>
    <scope>NUCLEOTIDE SEQUENCE [LARGE SCALE GENOMIC DNA]</scope>
    <source>
        <strain evidence="2 3">WB1-6</strain>
    </source>
</reference>
<dbReference type="Pfam" id="PF20066">
    <property type="entry name" value="Glyoxalase_8"/>
    <property type="match status" value="1"/>
</dbReference>
<dbReference type="EMBL" id="LVVZ01000010">
    <property type="protein sequence ID" value="OKL44890.1"/>
    <property type="molecule type" value="Genomic_DNA"/>
</dbReference>
<dbReference type="AlphaFoldDB" id="A0A1U7JJG3"/>
<protein>
    <recommendedName>
        <fullName evidence="1">Glyoxalase-related protein domain-containing protein</fullName>
    </recommendedName>
</protein>
<gene>
    <name evidence="2" type="ORF">A3843_06305</name>
</gene>
<dbReference type="InterPro" id="IPR045517">
    <property type="entry name" value="Glyoxalase_8"/>
</dbReference>
<dbReference type="RefSeq" id="WP_028481411.1">
    <property type="nucleotide sequence ID" value="NZ_LVVZ01000010.1"/>
</dbReference>
<evidence type="ECO:0000259" key="1">
    <source>
        <dbReference type="Pfam" id="PF20066"/>
    </source>
</evidence>
<organism evidence="2 3">
    <name type="scientific">Pseudovibrio exalbescens</name>
    <dbReference type="NCBI Taxonomy" id="197461"/>
    <lineage>
        <taxon>Bacteria</taxon>
        <taxon>Pseudomonadati</taxon>
        <taxon>Pseudomonadota</taxon>
        <taxon>Alphaproteobacteria</taxon>
        <taxon>Hyphomicrobiales</taxon>
        <taxon>Stappiaceae</taxon>
        <taxon>Pseudovibrio</taxon>
    </lineage>
</organism>